<dbReference type="SUPFAM" id="SSF47384">
    <property type="entry name" value="Homodimeric domain of signal transducing histidine kinase"/>
    <property type="match status" value="1"/>
</dbReference>
<evidence type="ECO:0000259" key="7">
    <source>
        <dbReference type="PROSITE" id="PS50109"/>
    </source>
</evidence>
<evidence type="ECO:0000256" key="4">
    <source>
        <dbReference type="ARBA" id="ARBA00022679"/>
    </source>
</evidence>
<dbReference type="InterPro" id="IPR050736">
    <property type="entry name" value="Sensor_HK_Regulatory"/>
</dbReference>
<keyword evidence="3" id="KW-0597">Phosphoprotein</keyword>
<gene>
    <name evidence="8" type="ORF">HNQ64_001458</name>
</gene>
<accession>A0A7W7YJ81</accession>
<evidence type="ECO:0000313" key="9">
    <source>
        <dbReference type="Proteomes" id="UP000534294"/>
    </source>
</evidence>
<dbReference type="InterPro" id="IPR005467">
    <property type="entry name" value="His_kinase_dom"/>
</dbReference>
<dbReference type="InterPro" id="IPR036890">
    <property type="entry name" value="HATPase_C_sf"/>
</dbReference>
<dbReference type="PANTHER" id="PTHR43711:SF1">
    <property type="entry name" value="HISTIDINE KINASE 1"/>
    <property type="match status" value="1"/>
</dbReference>
<dbReference type="EC" id="2.7.13.3" evidence="2"/>
<dbReference type="Gene3D" id="1.10.287.130">
    <property type="match status" value="1"/>
</dbReference>
<dbReference type="Gene3D" id="3.30.565.10">
    <property type="entry name" value="Histidine kinase-like ATPase, C-terminal domain"/>
    <property type="match status" value="1"/>
</dbReference>
<keyword evidence="6" id="KW-0902">Two-component regulatory system</keyword>
<dbReference type="InterPro" id="IPR036097">
    <property type="entry name" value="HisK_dim/P_sf"/>
</dbReference>
<dbReference type="Gene3D" id="3.30.450.40">
    <property type="match status" value="1"/>
</dbReference>
<dbReference type="InterPro" id="IPR003661">
    <property type="entry name" value="HisK_dim/P_dom"/>
</dbReference>
<dbReference type="InterPro" id="IPR003594">
    <property type="entry name" value="HATPase_dom"/>
</dbReference>
<dbReference type="CDD" id="cd00082">
    <property type="entry name" value="HisKA"/>
    <property type="match status" value="1"/>
</dbReference>
<dbReference type="Pfam" id="PF02518">
    <property type="entry name" value="HATPase_c"/>
    <property type="match status" value="1"/>
</dbReference>
<comment type="caution">
    <text evidence="8">The sequence shown here is derived from an EMBL/GenBank/DDBJ whole genome shotgun (WGS) entry which is preliminary data.</text>
</comment>
<evidence type="ECO:0000256" key="3">
    <source>
        <dbReference type="ARBA" id="ARBA00022553"/>
    </source>
</evidence>
<keyword evidence="5 8" id="KW-0418">Kinase</keyword>
<dbReference type="Pfam" id="PF00512">
    <property type="entry name" value="HisKA"/>
    <property type="match status" value="1"/>
</dbReference>
<dbReference type="FunFam" id="3.30.565.10:FF:000006">
    <property type="entry name" value="Sensor histidine kinase WalK"/>
    <property type="match status" value="1"/>
</dbReference>
<comment type="catalytic activity">
    <reaction evidence="1">
        <text>ATP + protein L-histidine = ADP + protein N-phospho-L-histidine.</text>
        <dbReference type="EC" id="2.7.13.3"/>
    </reaction>
</comment>
<dbReference type="PANTHER" id="PTHR43711">
    <property type="entry name" value="TWO-COMPONENT HISTIDINE KINASE"/>
    <property type="match status" value="1"/>
</dbReference>
<feature type="domain" description="Histidine kinase" evidence="7">
    <location>
        <begin position="168"/>
        <end position="389"/>
    </location>
</feature>
<evidence type="ECO:0000256" key="6">
    <source>
        <dbReference type="ARBA" id="ARBA00023012"/>
    </source>
</evidence>
<dbReference type="EMBL" id="JACHIF010000002">
    <property type="protein sequence ID" value="MBB5037216.1"/>
    <property type="molecule type" value="Genomic_DNA"/>
</dbReference>
<dbReference type="SUPFAM" id="SSF55781">
    <property type="entry name" value="GAF domain-like"/>
    <property type="match status" value="1"/>
</dbReference>
<dbReference type="InterPro" id="IPR004358">
    <property type="entry name" value="Sig_transdc_His_kin-like_C"/>
</dbReference>
<proteinExistence type="predicted"/>
<reference evidence="8 9" key="1">
    <citation type="submission" date="2020-08" db="EMBL/GenBank/DDBJ databases">
        <title>Genomic Encyclopedia of Type Strains, Phase IV (KMG-IV): sequencing the most valuable type-strain genomes for metagenomic binning, comparative biology and taxonomic classification.</title>
        <authorList>
            <person name="Goeker M."/>
        </authorList>
    </citation>
    <scope>NUCLEOTIDE SEQUENCE [LARGE SCALE GENOMIC DNA]</scope>
    <source>
        <strain evidence="8 9">DSM 12251</strain>
    </source>
</reference>
<name>A0A7W7YJ81_9BACT</name>
<evidence type="ECO:0000256" key="5">
    <source>
        <dbReference type="ARBA" id="ARBA00022777"/>
    </source>
</evidence>
<dbReference type="Pfam" id="PF01590">
    <property type="entry name" value="GAF"/>
    <property type="match status" value="1"/>
</dbReference>
<dbReference type="RefSeq" id="WP_184206903.1">
    <property type="nucleotide sequence ID" value="NZ_JACHIF010000002.1"/>
</dbReference>
<protein>
    <recommendedName>
        <fullName evidence="2">histidine kinase</fullName>
        <ecNumber evidence="2">2.7.13.3</ecNumber>
    </recommendedName>
</protein>
<organism evidence="8 9">
    <name type="scientific">Prosthecobacter dejongeii</name>
    <dbReference type="NCBI Taxonomy" id="48465"/>
    <lineage>
        <taxon>Bacteria</taxon>
        <taxon>Pseudomonadati</taxon>
        <taxon>Verrucomicrobiota</taxon>
        <taxon>Verrucomicrobiia</taxon>
        <taxon>Verrucomicrobiales</taxon>
        <taxon>Verrucomicrobiaceae</taxon>
        <taxon>Prosthecobacter</taxon>
    </lineage>
</organism>
<dbReference type="PROSITE" id="PS50109">
    <property type="entry name" value="HIS_KIN"/>
    <property type="match status" value="1"/>
</dbReference>
<dbReference type="AlphaFoldDB" id="A0A7W7YJ81"/>
<evidence type="ECO:0000313" key="8">
    <source>
        <dbReference type="EMBL" id="MBB5037216.1"/>
    </source>
</evidence>
<dbReference type="InterPro" id="IPR029016">
    <property type="entry name" value="GAF-like_dom_sf"/>
</dbReference>
<dbReference type="InterPro" id="IPR003018">
    <property type="entry name" value="GAF"/>
</dbReference>
<dbReference type="GO" id="GO:0000155">
    <property type="term" value="F:phosphorelay sensor kinase activity"/>
    <property type="evidence" value="ECO:0007669"/>
    <property type="project" value="InterPro"/>
</dbReference>
<sequence length="391" mass="42747">MSTEASFFDRLTSLAISTLGIPVALVSIVEQDRQVFPSRCVLSGPLVGVQETPISHSICAHVVRLDTPLIINDTREHPLTLDNPVVTEVGVLAYAGFPLINELGLPFGAFCAIDYKPHVWSASDVEILRMLALQVTSEIQLRSALNRAQEDYAALNELEKNRAKINRANRHDLRTPLNSMMLSLQAIEQFGEVNEDQKEYLEMAHRNGLLIAGMVDQMLDIGNVHHLGKAALHLRPAKAADLLSAALDQTVILALQKKIELTHTCSSESWLSVDHDKIVRVLANLISNAIKFTPAQGRVTVQIQDVAKPHASTQVRFSVVDSGIGIRQDHVGLIFNEGYRVNPDALTKDSTGLGLAFCKAIVEAHGGQIEVSSEFGRGSHFHFTLPLSVGI</sequence>
<dbReference type="SMART" id="SM00388">
    <property type="entry name" value="HisKA"/>
    <property type="match status" value="1"/>
</dbReference>
<evidence type="ECO:0000256" key="2">
    <source>
        <dbReference type="ARBA" id="ARBA00012438"/>
    </source>
</evidence>
<keyword evidence="9" id="KW-1185">Reference proteome</keyword>
<dbReference type="SMART" id="SM00387">
    <property type="entry name" value="HATPase_c"/>
    <property type="match status" value="1"/>
</dbReference>
<dbReference type="SUPFAM" id="SSF55874">
    <property type="entry name" value="ATPase domain of HSP90 chaperone/DNA topoisomerase II/histidine kinase"/>
    <property type="match status" value="1"/>
</dbReference>
<dbReference type="PRINTS" id="PR00344">
    <property type="entry name" value="BCTRLSENSOR"/>
</dbReference>
<evidence type="ECO:0000256" key="1">
    <source>
        <dbReference type="ARBA" id="ARBA00000085"/>
    </source>
</evidence>
<keyword evidence="4" id="KW-0808">Transferase</keyword>
<dbReference type="SMART" id="SM00065">
    <property type="entry name" value="GAF"/>
    <property type="match status" value="1"/>
</dbReference>
<dbReference type="Proteomes" id="UP000534294">
    <property type="component" value="Unassembled WGS sequence"/>
</dbReference>